<evidence type="ECO:0000313" key="3">
    <source>
        <dbReference type="EMBL" id="HEA87559.1"/>
    </source>
</evidence>
<dbReference type="EMBL" id="DSTU01000001">
    <property type="protein sequence ID" value="HFJ53138.1"/>
    <property type="molecule type" value="Genomic_DNA"/>
</dbReference>
<comment type="caution">
    <text evidence="3">The sequence shown here is derived from an EMBL/GenBank/DDBJ whole genome shotgun (WGS) entry which is preliminary data.</text>
</comment>
<dbReference type="Gene3D" id="1.10.10.1320">
    <property type="entry name" value="Anti-sigma factor, zinc-finger domain"/>
    <property type="match status" value="1"/>
</dbReference>
<protein>
    <recommendedName>
        <fullName evidence="2">Putative zinc-finger domain-containing protein</fullName>
    </recommendedName>
</protein>
<accession>A0A7C1NAG8</accession>
<dbReference type="AlphaFoldDB" id="A0A7C1NAG8"/>
<keyword evidence="1" id="KW-0472">Membrane</keyword>
<reference evidence="3" key="1">
    <citation type="journal article" date="2020" name="mSystems">
        <title>Genome- and Community-Level Interaction Insights into Carbon Utilization and Element Cycling Functions of Hydrothermarchaeota in Hydrothermal Sediment.</title>
        <authorList>
            <person name="Zhou Z."/>
            <person name="Liu Y."/>
            <person name="Xu W."/>
            <person name="Pan J."/>
            <person name="Luo Z.H."/>
            <person name="Li M."/>
        </authorList>
    </citation>
    <scope>NUCLEOTIDE SEQUENCE [LARGE SCALE GENOMIC DNA]</scope>
    <source>
        <strain evidence="3">SpSt-265</strain>
        <strain evidence="4">SpSt-465</strain>
    </source>
</reference>
<keyword evidence="1" id="KW-0812">Transmembrane</keyword>
<dbReference type="EMBL" id="DSLG01000007">
    <property type="protein sequence ID" value="HEA87559.1"/>
    <property type="molecule type" value="Genomic_DNA"/>
</dbReference>
<dbReference type="InterPro" id="IPR027383">
    <property type="entry name" value="Znf_put"/>
</dbReference>
<sequence length="139" mass="14985">MKTMKCSKVLKLLSRHLDRELSGPEQEAVNRHLAECAGCRQEYELLQSEHRLLRSVTVPEIPPYFTARTLARIGALKPASLLPKLLWQTAVSLLVLAGIGLGIILGSTLATGSSTSPELAALNSEPTIEELFAPGNGGR</sequence>
<feature type="domain" description="Putative zinc-finger" evidence="2">
    <location>
        <begin position="6"/>
        <end position="40"/>
    </location>
</feature>
<gene>
    <name evidence="3" type="ORF">ENP94_06075</name>
    <name evidence="4" type="ORF">ENS16_00380</name>
</gene>
<feature type="transmembrane region" description="Helical" evidence="1">
    <location>
        <begin position="85"/>
        <end position="109"/>
    </location>
</feature>
<keyword evidence="1" id="KW-1133">Transmembrane helix</keyword>
<evidence type="ECO:0000256" key="1">
    <source>
        <dbReference type="SAM" id="Phobius"/>
    </source>
</evidence>
<proteinExistence type="predicted"/>
<organism evidence="3">
    <name type="scientific">candidate division WOR-3 bacterium</name>
    <dbReference type="NCBI Taxonomy" id="2052148"/>
    <lineage>
        <taxon>Bacteria</taxon>
        <taxon>Bacteria division WOR-3</taxon>
    </lineage>
</organism>
<evidence type="ECO:0000313" key="4">
    <source>
        <dbReference type="EMBL" id="HFJ53138.1"/>
    </source>
</evidence>
<dbReference type="InterPro" id="IPR041916">
    <property type="entry name" value="Anti_sigma_zinc_sf"/>
</dbReference>
<name>A0A7C1NAG8_UNCW3</name>
<evidence type="ECO:0000259" key="2">
    <source>
        <dbReference type="Pfam" id="PF13490"/>
    </source>
</evidence>
<dbReference type="Pfam" id="PF13490">
    <property type="entry name" value="zf-HC2"/>
    <property type="match status" value="1"/>
</dbReference>